<keyword evidence="10" id="KW-1185">Reference proteome</keyword>
<dbReference type="EMBL" id="CP101988">
    <property type="protein sequence ID" value="UUI76389.1"/>
    <property type="molecule type" value="Genomic_DNA"/>
</dbReference>
<dbReference type="InterPro" id="IPR032710">
    <property type="entry name" value="NTF2-like_dom_sf"/>
</dbReference>
<comment type="subunit">
    <text evidence="2">Interacts transiently with the RNA polymerase catalytic core formed by RpoA, RpoB, RpoC and RpoZ (2 alpha, 1 beta, 1 beta' and 1 omega subunit) to form the RNA polymerase holoenzyme that can initiate transcription.</text>
</comment>
<evidence type="ECO:0000256" key="5">
    <source>
        <dbReference type="ARBA" id="ARBA00023163"/>
    </source>
</evidence>
<evidence type="ECO:0000256" key="4">
    <source>
        <dbReference type="ARBA" id="ARBA00023082"/>
    </source>
</evidence>
<dbReference type="Gene3D" id="1.10.10.10">
    <property type="entry name" value="Winged helix-like DNA-binding domain superfamily/Winged helix DNA-binding domain"/>
    <property type="match status" value="1"/>
</dbReference>
<comment type="similarity">
    <text evidence="1">Belongs to the sigma-70 factor family. ECF subfamily.</text>
</comment>
<feature type="domain" description="RNA polymerase sigma factor 70 region 4 type 2" evidence="7">
    <location>
        <begin position="144"/>
        <end position="194"/>
    </location>
</feature>
<sequence length="337" mass="36332">MTSVTGSSAASDGGLERDFAALVEPMRREIMAHCYRMTGSVHDAEDLVQETYLRAWRAMHGFENRSSLRTWMFRIATNTCLTHLAARSRRPLPTGLGAAAADPAHEPRPDEAVTWLEPLPDTVVWGNPTTDPAVAAVDRESVRLAFVAALQHLTARQRAVLLLRDVLAWSAAEVADALDMTVAGVNSTLQRARANVARLDREAPGEIEGERLRGLLDAYVAAFEAYDVPAIVELMAADVVWEMPPFPGWYAGPADVAALISTWCPASGPGSMRMVPTAANGAPAYGLYMAGADGAHRPFQVQVLEVGDRGVGRVTAWFGPRLFSAFGLPDELEPAEA</sequence>
<organism evidence="9 10">
    <name type="scientific">Cellulomonas chengniuliangii</name>
    <dbReference type="NCBI Taxonomy" id="2968084"/>
    <lineage>
        <taxon>Bacteria</taxon>
        <taxon>Bacillati</taxon>
        <taxon>Actinomycetota</taxon>
        <taxon>Actinomycetes</taxon>
        <taxon>Micrococcales</taxon>
        <taxon>Cellulomonadaceae</taxon>
        <taxon>Cellulomonas</taxon>
    </lineage>
</organism>
<dbReference type="InterPro" id="IPR007627">
    <property type="entry name" value="RNA_pol_sigma70_r2"/>
</dbReference>
<dbReference type="PANTHER" id="PTHR43133">
    <property type="entry name" value="RNA POLYMERASE ECF-TYPE SIGMA FACTO"/>
    <property type="match status" value="1"/>
</dbReference>
<gene>
    <name evidence="9" type="ORF">NP064_05705</name>
</gene>
<evidence type="ECO:0000256" key="3">
    <source>
        <dbReference type="ARBA" id="ARBA00023015"/>
    </source>
</evidence>
<evidence type="ECO:0000313" key="10">
    <source>
        <dbReference type="Proteomes" id="UP001316189"/>
    </source>
</evidence>
<evidence type="ECO:0000259" key="8">
    <source>
        <dbReference type="Pfam" id="PF12680"/>
    </source>
</evidence>
<dbReference type="SUPFAM" id="SSF88659">
    <property type="entry name" value="Sigma3 and sigma4 domains of RNA polymerase sigma factors"/>
    <property type="match status" value="1"/>
</dbReference>
<dbReference type="NCBIfam" id="NF006089">
    <property type="entry name" value="PRK08241.1"/>
    <property type="match status" value="1"/>
</dbReference>
<dbReference type="SUPFAM" id="SSF54427">
    <property type="entry name" value="NTF2-like"/>
    <property type="match status" value="1"/>
</dbReference>
<evidence type="ECO:0000259" key="6">
    <source>
        <dbReference type="Pfam" id="PF04542"/>
    </source>
</evidence>
<feature type="domain" description="SnoaL-like" evidence="8">
    <location>
        <begin position="217"/>
        <end position="301"/>
    </location>
</feature>
<dbReference type="Proteomes" id="UP001316189">
    <property type="component" value="Chromosome"/>
</dbReference>
<dbReference type="Gene3D" id="1.10.1740.10">
    <property type="match status" value="1"/>
</dbReference>
<dbReference type="InterPro" id="IPR013325">
    <property type="entry name" value="RNA_pol_sigma_r2"/>
</dbReference>
<dbReference type="Pfam" id="PF04542">
    <property type="entry name" value="Sigma70_r2"/>
    <property type="match status" value="1"/>
</dbReference>
<feature type="domain" description="RNA polymerase sigma-70 region 2" evidence="6">
    <location>
        <begin position="22"/>
        <end position="90"/>
    </location>
</feature>
<dbReference type="SUPFAM" id="SSF88946">
    <property type="entry name" value="Sigma2 domain of RNA polymerase sigma factors"/>
    <property type="match status" value="1"/>
</dbReference>
<keyword evidence="4" id="KW-0731">Sigma factor</keyword>
<accession>A0ABY5L3K7</accession>
<dbReference type="CDD" id="cd06171">
    <property type="entry name" value="Sigma70_r4"/>
    <property type="match status" value="1"/>
</dbReference>
<dbReference type="NCBIfam" id="TIGR02960">
    <property type="entry name" value="SigX5"/>
    <property type="match status" value="1"/>
</dbReference>
<evidence type="ECO:0000259" key="7">
    <source>
        <dbReference type="Pfam" id="PF08281"/>
    </source>
</evidence>
<dbReference type="InterPro" id="IPR013249">
    <property type="entry name" value="RNA_pol_sigma70_r4_t2"/>
</dbReference>
<dbReference type="InterPro" id="IPR036388">
    <property type="entry name" value="WH-like_DNA-bd_sf"/>
</dbReference>
<dbReference type="InterPro" id="IPR013324">
    <property type="entry name" value="RNA_pol_sigma_r3/r4-like"/>
</dbReference>
<dbReference type="NCBIfam" id="TIGR02937">
    <property type="entry name" value="sigma70-ECF"/>
    <property type="match status" value="1"/>
</dbReference>
<evidence type="ECO:0000256" key="1">
    <source>
        <dbReference type="ARBA" id="ARBA00010641"/>
    </source>
</evidence>
<dbReference type="Gene3D" id="3.10.450.50">
    <property type="match status" value="1"/>
</dbReference>
<proteinExistence type="inferred from homology"/>
<evidence type="ECO:0000313" key="9">
    <source>
        <dbReference type="EMBL" id="UUI76389.1"/>
    </source>
</evidence>
<dbReference type="RefSeq" id="WP_256813795.1">
    <property type="nucleotide sequence ID" value="NZ_CP101988.1"/>
</dbReference>
<dbReference type="Pfam" id="PF12680">
    <property type="entry name" value="SnoaL_2"/>
    <property type="match status" value="1"/>
</dbReference>
<name>A0ABY5L3K7_9CELL</name>
<protein>
    <submittedName>
        <fullName evidence="9">Sigma-70 family RNA polymerase sigma factor</fullName>
    </submittedName>
</protein>
<dbReference type="InterPro" id="IPR014284">
    <property type="entry name" value="RNA_pol_sigma-70_dom"/>
</dbReference>
<evidence type="ECO:0000256" key="2">
    <source>
        <dbReference type="ARBA" id="ARBA00011344"/>
    </source>
</evidence>
<dbReference type="InterPro" id="IPR039425">
    <property type="entry name" value="RNA_pol_sigma-70-like"/>
</dbReference>
<dbReference type="InterPro" id="IPR014305">
    <property type="entry name" value="RNA_pol_sigma-G_actinobac"/>
</dbReference>
<dbReference type="PANTHER" id="PTHR43133:SF65">
    <property type="entry name" value="ECF RNA POLYMERASE SIGMA FACTOR SIGG"/>
    <property type="match status" value="1"/>
</dbReference>
<reference evidence="9 10" key="1">
    <citation type="submission" date="2022-07" db="EMBL/GenBank/DDBJ databases">
        <title>Novel species in genus cellulomonas.</title>
        <authorList>
            <person name="Ye L."/>
        </authorList>
    </citation>
    <scope>NUCLEOTIDE SEQUENCE [LARGE SCALE GENOMIC DNA]</scope>
    <source>
        <strain evidence="10">zg-Y338</strain>
    </source>
</reference>
<dbReference type="Pfam" id="PF08281">
    <property type="entry name" value="Sigma70_r4_2"/>
    <property type="match status" value="1"/>
</dbReference>
<keyword evidence="3" id="KW-0805">Transcription regulation</keyword>
<keyword evidence="5" id="KW-0804">Transcription</keyword>
<dbReference type="InterPro" id="IPR037401">
    <property type="entry name" value="SnoaL-like"/>
</dbReference>